<sequence length="320" mass="33670">MERDMARHTPDQAGHVNLANFNIKTEALKGIPAIPVANARIVSDGGSMERDVARPTPDHAGHVILDNDNMKIEEVRGPDHLDQQGKGKKQLKEYLEEGTIKPVTGDQVVYRLKQAGNAPEGTDAGGGRDTSAAQVAVLGSPTVPLGLSSALGYLHLGQVARIKVPPHLMQQGAADDTGEVAPRAPPAATAAPSVDAGGGGDGRGSIGGDAAEYELEVLAIVPGRGKLSGQPVLSDAARQQQQPLDIPALTQDTPDHLQPPKPLTGMSGWVRRNLSLNVRAPWKAGKQGLGWLGLRGCCKGQGKEQEDEQAQQRQQKPAYG</sequence>
<protein>
    <submittedName>
        <fullName evidence="2">Uncharacterized protein</fullName>
    </submittedName>
</protein>
<name>A0ABY8U0R9_TETOB</name>
<dbReference type="EMBL" id="CP126212">
    <property type="protein sequence ID" value="WIA14228.1"/>
    <property type="molecule type" value="Genomic_DNA"/>
</dbReference>
<accession>A0ABY8U0R9</accession>
<evidence type="ECO:0000313" key="2">
    <source>
        <dbReference type="EMBL" id="WIA14228.1"/>
    </source>
</evidence>
<reference evidence="2 3" key="1">
    <citation type="submission" date="2023-05" db="EMBL/GenBank/DDBJ databases">
        <title>A 100% complete, gapless, phased diploid assembly of the Scenedesmus obliquus UTEX 3031 genome.</title>
        <authorList>
            <person name="Biondi T.C."/>
            <person name="Hanschen E.R."/>
            <person name="Kwon T."/>
            <person name="Eng W."/>
            <person name="Kruse C.P.S."/>
            <person name="Koehler S.I."/>
            <person name="Kunde Y."/>
            <person name="Gleasner C.D."/>
            <person name="You Mak K.T."/>
            <person name="Polle J."/>
            <person name="Hovde B.T."/>
            <person name="Starkenburg S.R."/>
        </authorList>
    </citation>
    <scope>NUCLEOTIDE SEQUENCE [LARGE SCALE GENOMIC DNA]</scope>
    <source>
        <strain evidence="2 3">DOE0152z</strain>
    </source>
</reference>
<organism evidence="2 3">
    <name type="scientific">Tetradesmus obliquus</name>
    <name type="common">Green alga</name>
    <name type="synonym">Acutodesmus obliquus</name>
    <dbReference type="NCBI Taxonomy" id="3088"/>
    <lineage>
        <taxon>Eukaryota</taxon>
        <taxon>Viridiplantae</taxon>
        <taxon>Chlorophyta</taxon>
        <taxon>core chlorophytes</taxon>
        <taxon>Chlorophyceae</taxon>
        <taxon>CS clade</taxon>
        <taxon>Sphaeropleales</taxon>
        <taxon>Scenedesmaceae</taxon>
        <taxon>Tetradesmus</taxon>
    </lineage>
</organism>
<proteinExistence type="predicted"/>
<dbReference type="Proteomes" id="UP001244341">
    <property type="component" value="Chromosome 5b"/>
</dbReference>
<feature type="compositionally biased region" description="Low complexity" evidence="1">
    <location>
        <begin position="311"/>
        <end position="320"/>
    </location>
</feature>
<feature type="region of interest" description="Disordered" evidence="1">
    <location>
        <begin position="296"/>
        <end position="320"/>
    </location>
</feature>
<evidence type="ECO:0000256" key="1">
    <source>
        <dbReference type="SAM" id="MobiDB-lite"/>
    </source>
</evidence>
<keyword evidence="3" id="KW-1185">Reference proteome</keyword>
<feature type="region of interest" description="Disordered" evidence="1">
    <location>
        <begin position="170"/>
        <end position="201"/>
    </location>
</feature>
<evidence type="ECO:0000313" key="3">
    <source>
        <dbReference type="Proteomes" id="UP001244341"/>
    </source>
</evidence>
<gene>
    <name evidence="2" type="ORF">OEZ85_002766</name>
</gene>